<feature type="compositionally biased region" description="Polar residues" evidence="1">
    <location>
        <begin position="241"/>
        <end position="252"/>
    </location>
</feature>
<protein>
    <recommendedName>
        <fullName evidence="4">F-box domain-containing protein</fullName>
    </recommendedName>
</protein>
<feature type="compositionally biased region" description="Polar residues" evidence="1">
    <location>
        <begin position="554"/>
        <end position="564"/>
    </location>
</feature>
<dbReference type="InterPro" id="IPR036047">
    <property type="entry name" value="F-box-like_dom_sf"/>
</dbReference>
<dbReference type="OrthoDB" id="4080148at2759"/>
<reference evidence="2" key="1">
    <citation type="submission" date="2021-11" db="EMBL/GenBank/DDBJ databases">
        <authorList>
            <person name="Herlambang A."/>
            <person name="Guo Y."/>
            <person name="Takashima Y."/>
            <person name="Nishizawa T."/>
        </authorList>
    </citation>
    <scope>NUCLEOTIDE SEQUENCE</scope>
    <source>
        <strain evidence="2">E1425</strain>
    </source>
</reference>
<organism evidence="2 3">
    <name type="scientific">Entomortierella parvispora</name>
    <dbReference type="NCBI Taxonomy" id="205924"/>
    <lineage>
        <taxon>Eukaryota</taxon>
        <taxon>Fungi</taxon>
        <taxon>Fungi incertae sedis</taxon>
        <taxon>Mucoromycota</taxon>
        <taxon>Mortierellomycotina</taxon>
        <taxon>Mortierellomycetes</taxon>
        <taxon>Mortierellales</taxon>
        <taxon>Mortierellaceae</taxon>
        <taxon>Entomortierella</taxon>
    </lineage>
</organism>
<evidence type="ECO:0000313" key="3">
    <source>
        <dbReference type="Proteomes" id="UP000827284"/>
    </source>
</evidence>
<proteinExistence type="predicted"/>
<keyword evidence="3" id="KW-1185">Reference proteome</keyword>
<comment type="caution">
    <text evidence="2">The sequence shown here is derived from an EMBL/GenBank/DDBJ whole genome shotgun (WGS) entry which is preliminary data.</text>
</comment>
<evidence type="ECO:0000313" key="2">
    <source>
        <dbReference type="EMBL" id="GJJ74964.1"/>
    </source>
</evidence>
<dbReference type="CDD" id="cd09917">
    <property type="entry name" value="F-box_SF"/>
    <property type="match status" value="1"/>
</dbReference>
<reference evidence="2" key="2">
    <citation type="journal article" date="2022" name="Microbiol. Resour. Announc.">
        <title>Whole-Genome Sequence of Entomortierella parvispora E1425, a Mucoromycotan Fungus Associated with Burkholderiaceae-Related Endosymbiotic Bacteria.</title>
        <authorList>
            <person name="Herlambang A."/>
            <person name="Guo Y."/>
            <person name="Takashima Y."/>
            <person name="Narisawa K."/>
            <person name="Ohta H."/>
            <person name="Nishizawa T."/>
        </authorList>
    </citation>
    <scope>NUCLEOTIDE SEQUENCE</scope>
    <source>
        <strain evidence="2">E1425</strain>
    </source>
</reference>
<feature type="region of interest" description="Disordered" evidence="1">
    <location>
        <begin position="1"/>
        <end position="22"/>
    </location>
</feature>
<dbReference type="EMBL" id="BQFW01000010">
    <property type="protein sequence ID" value="GJJ74964.1"/>
    <property type="molecule type" value="Genomic_DNA"/>
</dbReference>
<evidence type="ECO:0000256" key="1">
    <source>
        <dbReference type="SAM" id="MobiDB-lite"/>
    </source>
</evidence>
<dbReference type="SUPFAM" id="SSF81383">
    <property type="entry name" value="F-box domain"/>
    <property type="match status" value="1"/>
</dbReference>
<feature type="compositionally biased region" description="Low complexity" evidence="1">
    <location>
        <begin position="533"/>
        <end position="547"/>
    </location>
</feature>
<dbReference type="Gene3D" id="3.80.10.10">
    <property type="entry name" value="Ribonuclease Inhibitor"/>
    <property type="match status" value="1"/>
</dbReference>
<evidence type="ECO:0008006" key="4">
    <source>
        <dbReference type="Google" id="ProtNLM"/>
    </source>
</evidence>
<feature type="region of interest" description="Disordered" evidence="1">
    <location>
        <begin position="533"/>
        <end position="586"/>
    </location>
</feature>
<accession>A0A9P3LY92</accession>
<dbReference type="Proteomes" id="UP000827284">
    <property type="component" value="Unassembled WGS sequence"/>
</dbReference>
<sequence length="664" mass="71951">MNIISDLMHSTGGTIAPPPPTQDPLQFQQTTISQQLLPQATMANPGGTSVPPEIIHLIVNYLDNRELVKVMTLNWTWAHICAAKLWEDVQYSANSNRIVFLITKSVQTTISDPPATVDLNAAIDTSLSSSSGLNSNPMITVQGEQEQPSGMRRRNSYPWPTLLPYHAMIHSLHVSLSSADMIQDLMEVIPCCTELRSFSIQSAIPTEDLWLRGVIASAGRDDDDPLQQRTALHLSPSFASTNTLASQSSGSFTEKRSHSHSQSLSLDPYNTTTKPKAGLDPADDETIMASSTSQSGRLLRLLASSCPKLEKLWFSGFHPVSVLGAATDLRPLPPKFDLKSYQNQIPDGRDGHGVSEVQAPRPPSFLNMSTLNPSAADGNANATLPPVPPVPGMNAAAISNPTLQTPVTVTSVPSSNQQAQSGIKSIHFTNCTLPPQYLLAMAQHSLPYLTEVHLTQCWQGNPLRGSFLRKLAKLCPGLKIIDLHATQSHRDLIRSSHILRMLQHLEGVEVGRPPKGHSVADYPLGTFRGTSSGSGWSASSHSSHSSALVPTPVRGNSTSDNAGVSSADEDMDDSANEDPTQLGVARRPSNLESISVWFTHSILDQAVVAELANKARHPKLNHVEFGSDDAFDVGEDLTRSLQQQRPEVHCIWVSHGDMGDDRDD</sequence>
<gene>
    <name evidence="2" type="ORF">EMPS_07322</name>
</gene>
<dbReference type="AlphaFoldDB" id="A0A9P3LY92"/>
<feature type="region of interest" description="Disordered" evidence="1">
    <location>
        <begin position="241"/>
        <end position="284"/>
    </location>
</feature>
<dbReference type="SUPFAM" id="SSF52047">
    <property type="entry name" value="RNI-like"/>
    <property type="match status" value="1"/>
</dbReference>
<feature type="compositionally biased region" description="Acidic residues" evidence="1">
    <location>
        <begin position="567"/>
        <end position="576"/>
    </location>
</feature>
<dbReference type="InterPro" id="IPR032675">
    <property type="entry name" value="LRR_dom_sf"/>
</dbReference>
<name>A0A9P3LY92_9FUNG</name>
<feature type="compositionally biased region" description="Polar residues" evidence="1">
    <location>
        <begin position="260"/>
        <end position="274"/>
    </location>
</feature>